<evidence type="ECO:0000256" key="2">
    <source>
        <dbReference type="ARBA" id="ARBA00022801"/>
    </source>
</evidence>
<evidence type="ECO:0000313" key="5">
    <source>
        <dbReference type="EMBL" id="MFM0000940.1"/>
    </source>
</evidence>
<evidence type="ECO:0000256" key="4">
    <source>
        <dbReference type="SAM" id="MobiDB-lite"/>
    </source>
</evidence>
<dbReference type="Pfam" id="PF03975">
    <property type="entry name" value="CheD"/>
    <property type="match status" value="1"/>
</dbReference>
<evidence type="ECO:0000256" key="3">
    <source>
        <dbReference type="HAMAP-Rule" id="MF_01440"/>
    </source>
</evidence>
<dbReference type="PANTHER" id="PTHR35147">
    <property type="entry name" value="CHEMORECEPTOR GLUTAMINE DEAMIDASE CHED-RELATED"/>
    <property type="match status" value="1"/>
</dbReference>
<keyword evidence="6" id="KW-1185">Reference proteome</keyword>
<dbReference type="InterPro" id="IPR038592">
    <property type="entry name" value="CheD-like_sf"/>
</dbReference>
<sequence length="278" mass="29784">MSSALPIATNLYFDNHFQRPGVKLLPNEFYTTHEDMVLVTVLGSCVAACIQDRTAGIGGMNHFMLPDDGADVAQAASDSMRYGAYAMEVLINELIKAGGRRERFEAKVFGGGAVLAGMTTMNIGDRNSEFVRRYLALEKIRIVAEDLQGSHPRKVAFMPRTGQVMVKKLRLQQEAGVAEREQALMRQSAEARAERLAAARKRVELFSTPAASRAKVELFSTPAAARPKIELFGSSAGGAAGTAATAAGSPGAAKPRIELFGAGPRPLNSNNARTTEEA</sequence>
<evidence type="ECO:0000313" key="6">
    <source>
        <dbReference type="Proteomes" id="UP001629230"/>
    </source>
</evidence>
<name>A0ABW9AKM1_9BURK</name>
<dbReference type="GO" id="GO:0050568">
    <property type="term" value="F:protein-glutamine glutaminase activity"/>
    <property type="evidence" value="ECO:0007669"/>
    <property type="project" value="UniProtKB-EC"/>
</dbReference>
<evidence type="ECO:0000256" key="1">
    <source>
        <dbReference type="ARBA" id="ARBA00022500"/>
    </source>
</evidence>
<dbReference type="EC" id="3.5.1.44" evidence="3"/>
<comment type="catalytic activity">
    <reaction evidence="3">
        <text>L-glutaminyl-[protein] + H2O = L-glutamyl-[protein] + NH4(+)</text>
        <dbReference type="Rhea" id="RHEA:16441"/>
        <dbReference type="Rhea" id="RHEA-COMP:10207"/>
        <dbReference type="Rhea" id="RHEA-COMP:10208"/>
        <dbReference type="ChEBI" id="CHEBI:15377"/>
        <dbReference type="ChEBI" id="CHEBI:28938"/>
        <dbReference type="ChEBI" id="CHEBI:29973"/>
        <dbReference type="ChEBI" id="CHEBI:30011"/>
        <dbReference type="EC" id="3.5.1.44"/>
    </reaction>
</comment>
<dbReference type="SUPFAM" id="SSF64438">
    <property type="entry name" value="CNF1/YfiH-like putative cysteine hydrolases"/>
    <property type="match status" value="1"/>
</dbReference>
<dbReference type="InterPro" id="IPR005659">
    <property type="entry name" value="Chemorcpt_Glu_NH3ase_CheD"/>
</dbReference>
<dbReference type="InterPro" id="IPR011324">
    <property type="entry name" value="Cytotoxic_necrot_fac-like_cat"/>
</dbReference>
<dbReference type="HAMAP" id="MF_01440">
    <property type="entry name" value="CheD"/>
    <property type="match status" value="1"/>
</dbReference>
<feature type="compositionally biased region" description="Low complexity" evidence="4">
    <location>
        <begin position="241"/>
        <end position="253"/>
    </location>
</feature>
<dbReference type="Gene3D" id="3.30.1330.200">
    <property type="match status" value="1"/>
</dbReference>
<feature type="region of interest" description="Disordered" evidence="4">
    <location>
        <begin position="239"/>
        <end position="278"/>
    </location>
</feature>
<dbReference type="EMBL" id="JAQQEZ010000004">
    <property type="protein sequence ID" value="MFM0000940.1"/>
    <property type="molecule type" value="Genomic_DNA"/>
</dbReference>
<keyword evidence="1 3" id="KW-0145">Chemotaxis</keyword>
<protein>
    <recommendedName>
        <fullName evidence="3">Probable chemoreceptor glutamine deamidase CheD</fullName>
        <ecNumber evidence="3">3.5.1.44</ecNumber>
    </recommendedName>
</protein>
<comment type="function">
    <text evidence="3">Probably deamidates glutamine residues to glutamate on methyl-accepting chemotaxis receptors (MCPs), playing an important role in chemotaxis.</text>
</comment>
<reference evidence="5 6" key="1">
    <citation type="journal article" date="2024" name="Chem. Sci.">
        <title>Discovery of megapolipeptins by genome mining of a Burkholderiales bacteria collection.</title>
        <authorList>
            <person name="Paulo B.S."/>
            <person name="Recchia M.J.J."/>
            <person name="Lee S."/>
            <person name="Fergusson C.H."/>
            <person name="Romanowski S.B."/>
            <person name="Hernandez A."/>
            <person name="Krull N."/>
            <person name="Liu D.Y."/>
            <person name="Cavanagh H."/>
            <person name="Bos A."/>
            <person name="Gray C.A."/>
            <person name="Murphy B.T."/>
            <person name="Linington R.G."/>
            <person name="Eustaquio A.S."/>
        </authorList>
    </citation>
    <scope>NUCLEOTIDE SEQUENCE [LARGE SCALE GENOMIC DNA]</scope>
    <source>
        <strain evidence="5 6">RL17-350-BIC-A</strain>
    </source>
</reference>
<accession>A0ABW9AKM1</accession>
<dbReference type="CDD" id="cd16352">
    <property type="entry name" value="CheD"/>
    <property type="match status" value="1"/>
</dbReference>
<gene>
    <name evidence="3 5" type="primary">cheD</name>
    <name evidence="5" type="ORF">PQR57_07935</name>
</gene>
<dbReference type="NCBIfam" id="NF010013">
    <property type="entry name" value="PRK13487.1"/>
    <property type="match status" value="1"/>
</dbReference>
<dbReference type="PANTHER" id="PTHR35147:SF2">
    <property type="entry name" value="CHEMORECEPTOR GLUTAMINE DEAMIDASE CHED-RELATED"/>
    <property type="match status" value="1"/>
</dbReference>
<feature type="compositionally biased region" description="Polar residues" evidence="4">
    <location>
        <begin position="267"/>
        <end position="278"/>
    </location>
</feature>
<comment type="similarity">
    <text evidence="3">Belongs to the CheD family.</text>
</comment>
<keyword evidence="2 3" id="KW-0378">Hydrolase</keyword>
<dbReference type="RefSeq" id="WP_408176412.1">
    <property type="nucleotide sequence ID" value="NZ_JAQQEZ010000004.1"/>
</dbReference>
<dbReference type="NCBIfam" id="NF010014">
    <property type="entry name" value="PRK13489.1"/>
    <property type="match status" value="1"/>
</dbReference>
<proteinExistence type="inferred from homology"/>
<comment type="caution">
    <text evidence="5">The sequence shown here is derived from an EMBL/GenBank/DDBJ whole genome shotgun (WGS) entry which is preliminary data.</text>
</comment>
<dbReference type="Proteomes" id="UP001629230">
    <property type="component" value="Unassembled WGS sequence"/>
</dbReference>
<organism evidence="5 6">
    <name type="scientific">Paraburkholderia dipogonis</name>
    <dbReference type="NCBI Taxonomy" id="1211383"/>
    <lineage>
        <taxon>Bacteria</taxon>
        <taxon>Pseudomonadati</taxon>
        <taxon>Pseudomonadota</taxon>
        <taxon>Betaproteobacteria</taxon>
        <taxon>Burkholderiales</taxon>
        <taxon>Burkholderiaceae</taxon>
        <taxon>Paraburkholderia</taxon>
    </lineage>
</organism>